<feature type="transmembrane region" description="Helical" evidence="5">
    <location>
        <begin position="320"/>
        <end position="343"/>
    </location>
</feature>
<feature type="transmembrane region" description="Helical" evidence="5">
    <location>
        <begin position="270"/>
        <end position="288"/>
    </location>
</feature>
<dbReference type="RefSeq" id="WP_283371823.1">
    <property type="nucleotide sequence ID" value="NZ_JASHID010000025.1"/>
</dbReference>
<keyword evidence="3 5" id="KW-1133">Transmembrane helix</keyword>
<dbReference type="InterPro" id="IPR049453">
    <property type="entry name" value="Memb_transporter_dom"/>
</dbReference>
<evidence type="ECO:0000259" key="6">
    <source>
        <dbReference type="Pfam" id="PF13515"/>
    </source>
</evidence>
<keyword evidence="2 5" id="KW-0812">Transmembrane</keyword>
<evidence type="ECO:0000313" key="8">
    <source>
        <dbReference type="Proteomes" id="UP001236569"/>
    </source>
</evidence>
<evidence type="ECO:0000256" key="1">
    <source>
        <dbReference type="ARBA" id="ARBA00004141"/>
    </source>
</evidence>
<dbReference type="Pfam" id="PF13515">
    <property type="entry name" value="FUSC_2"/>
    <property type="match status" value="1"/>
</dbReference>
<feature type="domain" description="Integral membrane bound transporter" evidence="6">
    <location>
        <begin position="211"/>
        <end position="337"/>
    </location>
</feature>
<feature type="transmembrane region" description="Helical" evidence="5">
    <location>
        <begin position="151"/>
        <end position="173"/>
    </location>
</feature>
<comment type="subcellular location">
    <subcellularLocation>
        <location evidence="1">Membrane</location>
        <topology evidence="1">Multi-pass membrane protein</topology>
    </subcellularLocation>
</comment>
<feature type="transmembrane region" description="Helical" evidence="5">
    <location>
        <begin position="101"/>
        <end position="120"/>
    </location>
</feature>
<dbReference type="EMBL" id="JASHID010000025">
    <property type="protein sequence ID" value="MDI9867131.1"/>
    <property type="molecule type" value="Genomic_DNA"/>
</dbReference>
<evidence type="ECO:0000313" key="7">
    <source>
        <dbReference type="EMBL" id="MDI9867131.1"/>
    </source>
</evidence>
<feature type="transmembrane region" description="Helical" evidence="5">
    <location>
        <begin position="76"/>
        <end position="95"/>
    </location>
</feature>
<evidence type="ECO:0000256" key="2">
    <source>
        <dbReference type="ARBA" id="ARBA00022692"/>
    </source>
</evidence>
<feature type="transmembrane region" description="Helical" evidence="5">
    <location>
        <begin position="198"/>
        <end position="218"/>
    </location>
</feature>
<evidence type="ECO:0000256" key="5">
    <source>
        <dbReference type="SAM" id="Phobius"/>
    </source>
</evidence>
<keyword evidence="8" id="KW-1185">Reference proteome</keyword>
<sequence>MIQTTFKNLLQTELKSLVELKHSERPWHMPLIAAFCASVALFSGLYLGQLSNGLLVCLGGHVILYMPSLPLTNRMITMIVCSFGMVLSFTVGIAFSFNPWVSTVVVGIYATLVHWVVGHFKLKAPGSFFFLLIAVMASCMSFGWSEMPQKIGLIAMGTMLACTITFIYSLILLNTQKMVAHPPVTIAITVRRQRYHNLVQSMVVGGFVIISLGIGHFFALKNPYWVAISCLAIMQGISRRHVLQRIIHRILGTTLGLGLCWLILHFQLQPLTLCLSIVTLMFIIETLIVRNYILAVIFITPMTIFLTQVANPYFNNTDLLFTFRLLDIVLGSLLGALGGWLLFHNQFKYQTAKQIQRVKLLTQRRHSTRTTV</sequence>
<accession>A0ABT6YVG8</accession>
<keyword evidence="4 5" id="KW-0472">Membrane</keyword>
<proteinExistence type="predicted"/>
<comment type="caution">
    <text evidence="7">The sequence shown here is derived from an EMBL/GenBank/DDBJ whole genome shotgun (WGS) entry which is preliminary data.</text>
</comment>
<evidence type="ECO:0000256" key="4">
    <source>
        <dbReference type="ARBA" id="ARBA00023136"/>
    </source>
</evidence>
<feature type="transmembrane region" description="Helical" evidence="5">
    <location>
        <begin position="293"/>
        <end position="314"/>
    </location>
</feature>
<feature type="transmembrane region" description="Helical" evidence="5">
    <location>
        <begin position="127"/>
        <end position="145"/>
    </location>
</feature>
<dbReference type="Proteomes" id="UP001236569">
    <property type="component" value="Unassembled WGS sequence"/>
</dbReference>
<gene>
    <name evidence="7" type="ORF">QM480_22510</name>
</gene>
<organism evidence="7 8">
    <name type="scientific">Flectobacillus longus</name>
    <dbReference type="NCBI Taxonomy" id="2984207"/>
    <lineage>
        <taxon>Bacteria</taxon>
        <taxon>Pseudomonadati</taxon>
        <taxon>Bacteroidota</taxon>
        <taxon>Cytophagia</taxon>
        <taxon>Cytophagales</taxon>
        <taxon>Flectobacillaceae</taxon>
        <taxon>Flectobacillus</taxon>
    </lineage>
</organism>
<feature type="transmembrane region" description="Helical" evidence="5">
    <location>
        <begin position="27"/>
        <end position="47"/>
    </location>
</feature>
<name>A0ABT6YVG8_9BACT</name>
<protein>
    <submittedName>
        <fullName evidence="7">FUSC family protein</fullName>
    </submittedName>
</protein>
<evidence type="ECO:0000256" key="3">
    <source>
        <dbReference type="ARBA" id="ARBA00022989"/>
    </source>
</evidence>
<reference evidence="7 8" key="1">
    <citation type="submission" date="2023-05" db="EMBL/GenBank/DDBJ databases">
        <title>Novel species of genus Flectobacillus isolated from stream in China.</title>
        <authorList>
            <person name="Lu H."/>
        </authorList>
    </citation>
    <scope>NUCLEOTIDE SEQUENCE [LARGE SCALE GENOMIC DNA]</scope>
    <source>
        <strain evidence="7 8">DC10W</strain>
    </source>
</reference>